<evidence type="ECO:0000256" key="12">
    <source>
        <dbReference type="ARBA" id="ARBA00022842"/>
    </source>
</evidence>
<evidence type="ECO:0000256" key="6">
    <source>
        <dbReference type="ARBA" id="ARBA00017659"/>
    </source>
</evidence>
<evidence type="ECO:0000256" key="2">
    <source>
        <dbReference type="ARBA" id="ARBA00004477"/>
    </source>
</evidence>
<comment type="catalytic activity">
    <reaction evidence="18">
        <text>a di-trans,poly-cis-dolichyl phosphate + UDP-N-acetyl-alpha-D-glucosamine = an N-acetyl-alpha-D-glucosaminyl-diphospho-di-trans,poly-cis-dolichol + UMP</text>
        <dbReference type="Rhea" id="RHEA:13289"/>
        <dbReference type="Rhea" id="RHEA-COMP:19498"/>
        <dbReference type="Rhea" id="RHEA-COMP:19507"/>
        <dbReference type="ChEBI" id="CHEBI:57683"/>
        <dbReference type="ChEBI" id="CHEBI:57705"/>
        <dbReference type="ChEBI" id="CHEBI:57865"/>
        <dbReference type="ChEBI" id="CHEBI:58427"/>
        <dbReference type="EC" id="2.7.8.15"/>
    </reaction>
    <physiologicalReaction direction="left-to-right" evidence="18">
        <dbReference type="Rhea" id="RHEA:13290"/>
    </physiologicalReaction>
</comment>
<dbReference type="InterPro" id="IPR033895">
    <property type="entry name" value="GPT"/>
</dbReference>
<keyword evidence="12" id="KW-0460">Magnesium</keyword>
<protein>
    <recommendedName>
        <fullName evidence="6">UDP-N-acetylglucosamine--dolichyl-phosphate N-acetylglucosaminephosphotransferase</fullName>
        <ecNumber evidence="5">2.7.8.15</ecNumber>
    </recommendedName>
    <alternativeName>
        <fullName evidence="15">GlcNAc-1-P transferase</fullName>
    </alternativeName>
    <alternativeName>
        <fullName evidence="16">N-acetylglucosamine-1-phosphate transferase</fullName>
    </alternativeName>
</protein>
<evidence type="ECO:0000256" key="5">
    <source>
        <dbReference type="ARBA" id="ARBA00013225"/>
    </source>
</evidence>
<evidence type="ECO:0000313" key="21">
    <source>
        <dbReference type="Proteomes" id="UP000728032"/>
    </source>
</evidence>
<evidence type="ECO:0000256" key="14">
    <source>
        <dbReference type="ARBA" id="ARBA00023136"/>
    </source>
</evidence>
<evidence type="ECO:0000256" key="18">
    <source>
        <dbReference type="ARBA" id="ARBA00045078"/>
    </source>
</evidence>
<comment type="pathway">
    <text evidence="3">Protein modification; protein glycosylation.</text>
</comment>
<gene>
    <name evidence="20" type="ORF">ONB1V03_LOCUS11239</name>
</gene>
<evidence type="ECO:0000256" key="9">
    <source>
        <dbReference type="ARBA" id="ARBA00022692"/>
    </source>
</evidence>
<feature type="non-terminal residue" evidence="20">
    <location>
        <position position="177"/>
    </location>
</feature>
<evidence type="ECO:0000256" key="10">
    <source>
        <dbReference type="ARBA" id="ARBA00022723"/>
    </source>
</evidence>
<dbReference type="OrthoDB" id="10262326at2759"/>
<comment type="subcellular location">
    <subcellularLocation>
        <location evidence="2">Endoplasmic reticulum membrane</location>
        <topology evidence="2">Multi-pass membrane protein</topology>
    </subcellularLocation>
</comment>
<feature type="transmembrane region" description="Helical" evidence="19">
    <location>
        <begin position="18"/>
        <end position="39"/>
    </location>
</feature>
<name>A0A7R9QRL8_9ACAR</name>
<keyword evidence="21" id="KW-1185">Reference proteome</keyword>
<keyword evidence="10" id="KW-0479">Metal-binding</keyword>
<evidence type="ECO:0000256" key="16">
    <source>
        <dbReference type="ARBA" id="ARBA00033238"/>
    </source>
</evidence>
<dbReference type="Pfam" id="PF00953">
    <property type="entry name" value="Glycos_transf_4"/>
    <property type="match status" value="1"/>
</dbReference>
<keyword evidence="11" id="KW-0256">Endoplasmic reticulum</keyword>
<comment type="function">
    <text evidence="17">UDP-N-acetylglucosamine--dolichyl-phosphate N-acetylglucosaminephosphotransferase that operates in the biosynthetic pathway of dolichol-linked oligosaccharides, the glycan precursors employed in protein asparagine (N)-glycosylation. The assembly of dolichol-linked oligosaccharides begins on the cytosolic side of the endoplasmic reticulum membrane and finishes in its lumen. The sequential addition of sugars to dolichol pyrophosphate produces dolichol-linked oligosaccharides containing fourteen sugars, including two GlcNAcs, nine mannoses and three glucoses. Once assembled, the oligosaccharide is transferred from the lipid to nascent proteins by oligosaccharyltransferases. Catalyzes the initial step of dolichol-linked oligosaccharide biosynthesis, transfering GlcNAc-1-P from cytosolic UDP-GlcNAc onto the carrier lipid dolichyl phosphate (P-dolichol), yielding GlcNAc-P-P-dolichol embedded in the cytoplasmic leaflet of the endoplasmic reticulum membrane.</text>
</comment>
<accession>A0A7R9QRL8</accession>
<keyword evidence="9 19" id="KW-0812">Transmembrane</keyword>
<dbReference type="GO" id="GO:0016757">
    <property type="term" value="F:glycosyltransferase activity"/>
    <property type="evidence" value="ECO:0007669"/>
    <property type="project" value="UniProtKB-KW"/>
</dbReference>
<dbReference type="GO" id="GO:0006488">
    <property type="term" value="P:dolichol-linked oligosaccharide biosynthetic process"/>
    <property type="evidence" value="ECO:0007669"/>
    <property type="project" value="InterPro"/>
</dbReference>
<dbReference type="PANTHER" id="PTHR10571:SF0">
    <property type="entry name" value="UDP-N-ACETYLGLUCOSAMINE--DOLICHYL-PHOSPHATE N-ACETYLGLUCOSAMINEPHOSPHOTRANSFERASE"/>
    <property type="match status" value="1"/>
</dbReference>
<keyword evidence="8" id="KW-0808">Transferase</keyword>
<keyword evidence="7" id="KW-0328">Glycosyltransferase</keyword>
<evidence type="ECO:0000313" key="20">
    <source>
        <dbReference type="EMBL" id="CAD7654592.1"/>
    </source>
</evidence>
<feature type="transmembrane region" description="Helical" evidence="19">
    <location>
        <begin position="148"/>
        <end position="172"/>
    </location>
</feature>
<dbReference type="PANTHER" id="PTHR10571">
    <property type="entry name" value="UDP-N-ACETYLGLUCOSAMINE--DOLICHYL-PHOSPHATE N-ACETYLGLUCOSAMINEPHOSPHOTRANSFERASE"/>
    <property type="match status" value="1"/>
</dbReference>
<organism evidence="20">
    <name type="scientific">Oppiella nova</name>
    <dbReference type="NCBI Taxonomy" id="334625"/>
    <lineage>
        <taxon>Eukaryota</taxon>
        <taxon>Metazoa</taxon>
        <taxon>Ecdysozoa</taxon>
        <taxon>Arthropoda</taxon>
        <taxon>Chelicerata</taxon>
        <taxon>Arachnida</taxon>
        <taxon>Acari</taxon>
        <taxon>Acariformes</taxon>
        <taxon>Sarcoptiformes</taxon>
        <taxon>Oribatida</taxon>
        <taxon>Brachypylina</taxon>
        <taxon>Oppioidea</taxon>
        <taxon>Oppiidae</taxon>
        <taxon>Oppiella</taxon>
    </lineage>
</organism>
<sequence>FVAVTAALLRHNWYPARVFVGDTYCYFAGMTFAVVGILGHFSKTMLLFFMPQVFNFLYSCPQLFHFVDCPRHRLPKYDPKTDKVFASTFRLKRSETKRLGRLFLDILRALRLVQYKQVSDDPSNDTYECSNLTIINLILVKLGPMNEMHVTCVLLALQVLSSCFGFFIRYGISKIFY</sequence>
<dbReference type="UniPathway" id="UPA00378"/>
<evidence type="ECO:0000256" key="13">
    <source>
        <dbReference type="ARBA" id="ARBA00022989"/>
    </source>
</evidence>
<evidence type="ECO:0000256" key="4">
    <source>
        <dbReference type="ARBA" id="ARBA00009317"/>
    </source>
</evidence>
<dbReference type="EMBL" id="CAJPVJ010008212">
    <property type="protein sequence ID" value="CAG2171779.1"/>
    <property type="molecule type" value="Genomic_DNA"/>
</dbReference>
<dbReference type="AlphaFoldDB" id="A0A7R9QRL8"/>
<dbReference type="Proteomes" id="UP000728032">
    <property type="component" value="Unassembled WGS sequence"/>
</dbReference>
<evidence type="ECO:0000256" key="1">
    <source>
        <dbReference type="ARBA" id="ARBA00001946"/>
    </source>
</evidence>
<keyword evidence="14 19" id="KW-0472">Membrane</keyword>
<dbReference type="GO" id="GO:0046872">
    <property type="term" value="F:metal ion binding"/>
    <property type="evidence" value="ECO:0007669"/>
    <property type="project" value="UniProtKB-KW"/>
</dbReference>
<feature type="transmembrane region" description="Helical" evidence="19">
    <location>
        <begin position="46"/>
        <end position="67"/>
    </location>
</feature>
<evidence type="ECO:0000256" key="19">
    <source>
        <dbReference type="SAM" id="Phobius"/>
    </source>
</evidence>
<dbReference type="GO" id="GO:0003975">
    <property type="term" value="F:UDP-N-acetylglucosamine-dolichyl-phosphate N-acetylglucosaminephosphotransferase activity"/>
    <property type="evidence" value="ECO:0007669"/>
    <property type="project" value="UniProtKB-EC"/>
</dbReference>
<dbReference type="EMBL" id="OC923037">
    <property type="protein sequence ID" value="CAD7654592.1"/>
    <property type="molecule type" value="Genomic_DNA"/>
</dbReference>
<evidence type="ECO:0000256" key="15">
    <source>
        <dbReference type="ARBA" id="ARBA00029567"/>
    </source>
</evidence>
<dbReference type="GO" id="GO:0005789">
    <property type="term" value="C:endoplasmic reticulum membrane"/>
    <property type="evidence" value="ECO:0007669"/>
    <property type="project" value="UniProtKB-SubCell"/>
</dbReference>
<proteinExistence type="inferred from homology"/>
<comment type="similarity">
    <text evidence="4">Belongs to the glycosyltransferase 4 family.</text>
</comment>
<evidence type="ECO:0000256" key="11">
    <source>
        <dbReference type="ARBA" id="ARBA00022824"/>
    </source>
</evidence>
<reference evidence="20" key="1">
    <citation type="submission" date="2020-11" db="EMBL/GenBank/DDBJ databases">
        <authorList>
            <person name="Tran Van P."/>
        </authorList>
    </citation>
    <scope>NUCLEOTIDE SEQUENCE</scope>
</reference>
<evidence type="ECO:0000256" key="17">
    <source>
        <dbReference type="ARBA" id="ARBA00044717"/>
    </source>
</evidence>
<comment type="cofactor">
    <cofactor evidence="1">
        <name>Mg(2+)</name>
        <dbReference type="ChEBI" id="CHEBI:18420"/>
    </cofactor>
</comment>
<evidence type="ECO:0000256" key="3">
    <source>
        <dbReference type="ARBA" id="ARBA00004922"/>
    </source>
</evidence>
<evidence type="ECO:0000256" key="8">
    <source>
        <dbReference type="ARBA" id="ARBA00022679"/>
    </source>
</evidence>
<keyword evidence="13 19" id="KW-1133">Transmembrane helix</keyword>
<dbReference type="InterPro" id="IPR000715">
    <property type="entry name" value="Glycosyl_transferase_4"/>
</dbReference>
<evidence type="ECO:0000256" key="7">
    <source>
        <dbReference type="ARBA" id="ARBA00022676"/>
    </source>
</evidence>
<dbReference type="EC" id="2.7.8.15" evidence="5"/>